<evidence type="ECO:0000313" key="2">
    <source>
        <dbReference type="Proteomes" id="UP000030528"/>
    </source>
</evidence>
<dbReference type="RefSeq" id="WP_026800807.1">
    <property type="nucleotide sequence ID" value="NZ_AULI01000010.1"/>
</dbReference>
<dbReference type="STRING" id="1385510.GCA_000425205_02472"/>
<dbReference type="AlphaFoldDB" id="A0A0A5I680"/>
<protein>
    <submittedName>
        <fullName evidence="1">Uncharacterized protein</fullName>
    </submittedName>
</protein>
<reference evidence="1 2" key="1">
    <citation type="submission" date="2013-08" db="EMBL/GenBank/DDBJ databases">
        <authorList>
            <person name="Huang J."/>
            <person name="Wang G."/>
        </authorList>
    </citation>
    <scope>NUCLEOTIDE SEQUENCE [LARGE SCALE GENOMIC DNA]</scope>
    <source>
        <strain evidence="1 2">JSM 076056</strain>
    </source>
</reference>
<evidence type="ECO:0000313" key="1">
    <source>
        <dbReference type="EMBL" id="KGX91337.1"/>
    </source>
</evidence>
<keyword evidence="2" id="KW-1185">Reference proteome</keyword>
<dbReference type="OrthoDB" id="2377175at2"/>
<gene>
    <name evidence="1" type="ORF">N781_04540</name>
</gene>
<dbReference type="Proteomes" id="UP000030528">
    <property type="component" value="Unassembled WGS sequence"/>
</dbReference>
<name>A0A0A5I680_9BACI</name>
<accession>A0A0A5I680</accession>
<dbReference type="EMBL" id="AVPE01000010">
    <property type="protein sequence ID" value="KGX91337.1"/>
    <property type="molecule type" value="Genomic_DNA"/>
</dbReference>
<organism evidence="1 2">
    <name type="scientific">Pontibacillus halophilus JSM 076056 = DSM 19796</name>
    <dbReference type="NCBI Taxonomy" id="1385510"/>
    <lineage>
        <taxon>Bacteria</taxon>
        <taxon>Bacillati</taxon>
        <taxon>Bacillota</taxon>
        <taxon>Bacilli</taxon>
        <taxon>Bacillales</taxon>
        <taxon>Bacillaceae</taxon>
        <taxon>Pontibacillus</taxon>
    </lineage>
</organism>
<comment type="caution">
    <text evidence="1">The sequence shown here is derived from an EMBL/GenBank/DDBJ whole genome shotgun (WGS) entry which is preliminary data.</text>
</comment>
<dbReference type="eggNOG" id="ENOG5033D14">
    <property type="taxonomic scope" value="Bacteria"/>
</dbReference>
<proteinExistence type="predicted"/>
<sequence>MRDFHCCATCIHFEVRKSKERTVRMCARLGYETNPTWKFNCWEPKDHVKRLMEKDKGKQT</sequence>